<dbReference type="Proteomes" id="UP000270411">
    <property type="component" value="Chromosome 1"/>
</dbReference>
<name>A0A3G8GWH4_9BURK</name>
<accession>A0A3G8GWH4</accession>
<dbReference type="KEGG" id="cpau:EHF44_03805"/>
<evidence type="ECO:0000313" key="2">
    <source>
        <dbReference type="EMBL" id="AZG12628.1"/>
    </source>
</evidence>
<feature type="region of interest" description="Disordered" evidence="1">
    <location>
        <begin position="13"/>
        <end position="91"/>
    </location>
</feature>
<feature type="region of interest" description="Disordered" evidence="1">
    <location>
        <begin position="105"/>
        <end position="129"/>
    </location>
</feature>
<evidence type="ECO:0000313" key="3">
    <source>
        <dbReference type="Proteomes" id="UP000270411"/>
    </source>
</evidence>
<feature type="compositionally biased region" description="Basic and acidic residues" evidence="1">
    <location>
        <begin position="110"/>
        <end position="123"/>
    </location>
</feature>
<evidence type="ECO:0000256" key="1">
    <source>
        <dbReference type="SAM" id="MobiDB-lite"/>
    </source>
</evidence>
<feature type="compositionally biased region" description="Low complexity" evidence="1">
    <location>
        <begin position="57"/>
        <end position="69"/>
    </location>
</feature>
<dbReference type="AlphaFoldDB" id="A0A3G8GWH4"/>
<dbReference type="EMBL" id="CP033969">
    <property type="protein sequence ID" value="AZG12628.1"/>
    <property type="molecule type" value="Genomic_DNA"/>
</dbReference>
<reference evidence="3" key="1">
    <citation type="submission" date="2018-11" db="EMBL/GenBank/DDBJ databases">
        <title>FDA dAtabase for Regulatory Grade micrObial Sequences (FDA-ARGOS): Supporting development and validation of Infectious Disease Dx tests.</title>
        <authorList>
            <person name="Goldberg B."/>
            <person name="Campos J."/>
            <person name="Tallon L."/>
            <person name="Sadzewicz L."/>
            <person name="Zhao X."/>
            <person name="Vavikolanu K."/>
            <person name="Mehta A."/>
            <person name="Aluvathingal J."/>
            <person name="Nadendla S."/>
            <person name="Geyer C."/>
            <person name="Nandy P."/>
            <person name="Yan Y."/>
            <person name="Sichtig H."/>
        </authorList>
    </citation>
    <scope>NUCLEOTIDE SEQUENCE [LARGE SCALE GENOMIC DNA]</scope>
    <source>
        <strain evidence="3">FDAARGOS_614</strain>
    </source>
</reference>
<protein>
    <submittedName>
        <fullName evidence="2">Uncharacterized protein</fullName>
    </submittedName>
</protein>
<proteinExistence type="predicted"/>
<sequence>MPAVPAEIRCALPDAWNGPPHAAASPLPRTFPGPARTARDRESARSKPANIPNFGFRGCPAPDGPARAPGRQRRWRYGGGGPINVRHARHGGTWQLAGTGLIEAARLPMRRPDQNSTNDRDAVDPAFFS</sequence>
<gene>
    <name evidence="2" type="ORF">EHF44_03805</name>
</gene>
<dbReference type="RefSeq" id="WP_124682519.1">
    <property type="nucleotide sequence ID" value="NZ_CP033969.1"/>
</dbReference>
<organism evidence="2 3">
    <name type="scientific">Cupriavidus pauculus</name>
    <dbReference type="NCBI Taxonomy" id="82633"/>
    <lineage>
        <taxon>Bacteria</taxon>
        <taxon>Pseudomonadati</taxon>
        <taxon>Pseudomonadota</taxon>
        <taxon>Betaproteobacteria</taxon>
        <taxon>Burkholderiales</taxon>
        <taxon>Burkholderiaceae</taxon>
        <taxon>Cupriavidus</taxon>
    </lineage>
</organism>